<dbReference type="STRING" id="272621.LBA0661"/>
<keyword evidence="3" id="KW-0378">Hydrolase</keyword>
<dbReference type="Proteomes" id="UP000006381">
    <property type="component" value="Chromosome"/>
</dbReference>
<dbReference type="Gene3D" id="3.30.830.10">
    <property type="entry name" value="Metalloenzyme, LuxS/M16 peptidase-like"/>
    <property type="match status" value="2"/>
</dbReference>
<dbReference type="HOGENOM" id="CLU_052317_0_0_9"/>
<dbReference type="PATRIC" id="fig|272621.13.peg.632"/>
<accession>Q5FL86</accession>
<gene>
    <name evidence="3" type="ordered locus">LBA0661</name>
</gene>
<proteinExistence type="predicted"/>
<dbReference type="PANTHER" id="PTHR11851">
    <property type="entry name" value="METALLOPROTEASE"/>
    <property type="match status" value="1"/>
</dbReference>
<dbReference type="GO" id="GO:0046872">
    <property type="term" value="F:metal ion binding"/>
    <property type="evidence" value="ECO:0007669"/>
    <property type="project" value="InterPro"/>
</dbReference>
<dbReference type="KEGG" id="lac:LBA0661"/>
<evidence type="ECO:0000259" key="2">
    <source>
        <dbReference type="Pfam" id="PF05193"/>
    </source>
</evidence>
<dbReference type="InterPro" id="IPR011249">
    <property type="entry name" value="Metalloenz_LuxS/M16"/>
</dbReference>
<organism evidence="4">
    <name type="scientific">Lactobacillus acidophilus (strain ATCC 700396 / NCK56 / N2 / NCFM)</name>
    <dbReference type="NCBI Taxonomy" id="272621"/>
    <lineage>
        <taxon>Bacteria</taxon>
        <taxon>Bacillati</taxon>
        <taxon>Bacillota</taxon>
        <taxon>Bacilli</taxon>
        <taxon>Lactobacillales</taxon>
        <taxon>Lactobacillaceae</taxon>
        <taxon>Lactobacillus</taxon>
    </lineage>
</organism>
<reference evidence="3 4" key="1">
    <citation type="journal article" date="2005" name="Proc. Natl. Acad. Sci. U.S.A.">
        <title>Complete genome sequence of the probiotic lactic acid bacterium Lactobacillus acidophilus NCFM.</title>
        <authorList>
            <person name="Altermann E."/>
            <person name="Russell W.M."/>
            <person name="Azcarate-Peril M.A."/>
            <person name="Barrangou R."/>
            <person name="Buck B.L."/>
            <person name="McAuliffe O."/>
            <person name="Souther N."/>
            <person name="Dobson A."/>
            <person name="Duong T."/>
            <person name="Callanan M."/>
            <person name="Lick S."/>
            <person name="Hamrick A."/>
            <person name="Cano R."/>
            <person name="Klaenhammer T.R."/>
        </authorList>
    </citation>
    <scope>NUCLEOTIDE SEQUENCE [LARGE SCALE GENOMIC DNA]</scope>
    <source>
        <strain evidence="4">ATCC 700396 / NCK56 / N2 / NCFM</strain>
    </source>
</reference>
<dbReference type="EMBL" id="CP000033">
    <property type="protein sequence ID" value="AAV42538.1"/>
    <property type="molecule type" value="Genomic_DNA"/>
</dbReference>
<evidence type="ECO:0000313" key="4">
    <source>
        <dbReference type="Proteomes" id="UP000006381"/>
    </source>
</evidence>
<dbReference type="GO" id="GO:0008233">
    <property type="term" value="F:peptidase activity"/>
    <property type="evidence" value="ECO:0007669"/>
    <property type="project" value="UniProtKB-KW"/>
</dbReference>
<feature type="domain" description="Peptidase M16 C-terminal" evidence="2">
    <location>
        <begin position="164"/>
        <end position="325"/>
    </location>
</feature>
<dbReference type="OrthoDB" id="9811314at2"/>
<keyword evidence="3" id="KW-0645">Protease</keyword>
<dbReference type="Pfam" id="PF05193">
    <property type="entry name" value="Peptidase_M16_C"/>
    <property type="match status" value="1"/>
</dbReference>
<dbReference type="InterPro" id="IPR007863">
    <property type="entry name" value="Peptidase_M16_C"/>
</dbReference>
<dbReference type="eggNOG" id="COG0612">
    <property type="taxonomic scope" value="Bacteria"/>
</dbReference>
<dbReference type="GO" id="GO:0006508">
    <property type="term" value="P:proteolysis"/>
    <property type="evidence" value="ECO:0007669"/>
    <property type="project" value="UniProtKB-KW"/>
</dbReference>
<sequence>MITPKIIKREYKSGFKAEVILKPHFYQRFFGIIIDFGSSDAQKIAGSAHFLEHKLFAKKDGDISHKFEEIGADVNAFTSFNETMFYCSGIDHTPKMLDLLFELVGKPYFTKQNIAQEAPIIQQELAMYKNDPIWSINNAIMTAMFDHSNLGTEVVGTEKSINEITVQNLTKAYKNNYIPSKMQFVACGDFSDNQVQTILRTVGKLQEKYFQNRKATPTKIEMPIGNLKDQVIPTKSGSNVFGLGIRFKNFKKVLSSFDLTQILLEIMLESKLSVMGPWFERMRKNKLLTNPLQISVNYTRQGDFATIFGTSPQGQEVINEIKHVLTKPLVKNSEQYRFIEENFELQKREWHARTVRTINNLSSYAIEMVEENLDHEDLDLNLKKLQAMGFEEFYQTCQLIMKDSAICSAYLDPNREG</sequence>
<keyword evidence="4" id="KW-1185">Reference proteome</keyword>
<dbReference type="Pfam" id="PF00675">
    <property type="entry name" value="Peptidase_M16"/>
    <property type="match status" value="1"/>
</dbReference>
<feature type="domain" description="Peptidase M16 N-terminal" evidence="1">
    <location>
        <begin position="31"/>
        <end position="157"/>
    </location>
</feature>
<dbReference type="RefSeq" id="WP_003546521.1">
    <property type="nucleotide sequence ID" value="NC_006814.3"/>
</dbReference>
<dbReference type="PANTHER" id="PTHR11851:SF134">
    <property type="entry name" value="ZINC-DEPENDENT PROTEASE"/>
    <property type="match status" value="1"/>
</dbReference>
<dbReference type="InterPro" id="IPR011765">
    <property type="entry name" value="Pept_M16_N"/>
</dbReference>
<dbReference type="GeneID" id="93290210"/>
<protein>
    <submittedName>
        <fullName evidence="3">Protease</fullName>
    </submittedName>
</protein>
<dbReference type="SUPFAM" id="SSF63411">
    <property type="entry name" value="LuxS/MPP-like metallohydrolase"/>
    <property type="match status" value="1"/>
</dbReference>
<name>Q5FL86_LACAC</name>
<dbReference type="BioCyc" id="LACI272621:G1G49-684-MONOMER"/>
<evidence type="ECO:0000259" key="1">
    <source>
        <dbReference type="Pfam" id="PF00675"/>
    </source>
</evidence>
<dbReference type="AlphaFoldDB" id="Q5FL86"/>
<dbReference type="InterPro" id="IPR050361">
    <property type="entry name" value="MPP/UQCRC_Complex"/>
</dbReference>
<evidence type="ECO:0000313" key="3">
    <source>
        <dbReference type="EMBL" id="AAV42538.1"/>
    </source>
</evidence>